<dbReference type="NCBIfam" id="TIGR01766">
    <property type="entry name" value="IS200/IS605 family accessory protein TnpB-like domain"/>
    <property type="match status" value="1"/>
</dbReference>
<dbReference type="GO" id="GO:0032196">
    <property type="term" value="P:transposition"/>
    <property type="evidence" value="ECO:0007669"/>
    <property type="project" value="UniProtKB-KW"/>
</dbReference>
<keyword evidence="3" id="KW-0238">DNA-binding</keyword>
<dbReference type="EMBL" id="JROC01000034">
    <property type="protein sequence ID" value="KGL66612.1"/>
    <property type="molecule type" value="Genomic_DNA"/>
</dbReference>
<keyword evidence="4" id="KW-0233">DNA recombination</keyword>
<protein>
    <submittedName>
        <fullName evidence="7">Transposase</fullName>
    </submittedName>
</protein>
<evidence type="ECO:0000313" key="9">
    <source>
        <dbReference type="Proteomes" id="UP000030001"/>
    </source>
</evidence>
<evidence type="ECO:0000256" key="1">
    <source>
        <dbReference type="ARBA" id="ARBA00008761"/>
    </source>
</evidence>
<proteinExistence type="inferred from homology"/>
<name>A0A099YB12_LIMMU</name>
<evidence type="ECO:0000259" key="6">
    <source>
        <dbReference type="Pfam" id="PF07282"/>
    </source>
</evidence>
<evidence type="ECO:0000259" key="5">
    <source>
        <dbReference type="Pfam" id="PF01385"/>
    </source>
</evidence>
<dbReference type="Proteomes" id="UP000030001">
    <property type="component" value="Unassembled WGS sequence"/>
</dbReference>
<keyword evidence="2" id="KW-0815">Transposition</keyword>
<dbReference type="Proteomes" id="UP000365705">
    <property type="component" value="Unassembled WGS sequence"/>
</dbReference>
<reference evidence="8 10" key="2">
    <citation type="submission" date="2019-06" db="EMBL/GenBank/DDBJ databases">
        <authorList>
            <person name="Rodrigo-Torres L."/>
            <person name="Arahal R. D."/>
            <person name="Lucena T."/>
        </authorList>
    </citation>
    <scope>NUCLEOTIDE SEQUENCE [LARGE SCALE GENOMIC DNA]</scope>
    <source>
        <strain evidence="8 10">INIA P508</strain>
    </source>
</reference>
<evidence type="ECO:0000256" key="4">
    <source>
        <dbReference type="ARBA" id="ARBA00023172"/>
    </source>
</evidence>
<dbReference type="NCBIfam" id="NF040570">
    <property type="entry name" value="guided_TnpB"/>
    <property type="match status" value="1"/>
</dbReference>
<organism evidence="7 9">
    <name type="scientific">Limosilactobacillus mucosae</name>
    <name type="common">Lactobacillus mucosae</name>
    <dbReference type="NCBI Taxonomy" id="97478"/>
    <lineage>
        <taxon>Bacteria</taxon>
        <taxon>Bacillati</taxon>
        <taxon>Bacillota</taxon>
        <taxon>Bacilli</taxon>
        <taxon>Lactobacillales</taxon>
        <taxon>Lactobacillaceae</taxon>
        <taxon>Limosilactobacillus</taxon>
    </lineage>
</organism>
<feature type="domain" description="Probable transposase IS891/IS1136/IS1341" evidence="5">
    <location>
        <begin position="201"/>
        <end position="299"/>
    </location>
</feature>
<dbReference type="InterPro" id="IPR001959">
    <property type="entry name" value="Transposase"/>
</dbReference>
<dbReference type="RefSeq" id="WP_034540427.1">
    <property type="nucleotide sequence ID" value="NZ_CABFNH010000010.1"/>
</dbReference>
<gene>
    <name evidence="8" type="ORF">LMUP508_00877</name>
    <name evidence="7" type="ORF">LX03_07035</name>
</gene>
<sequence>MESGVTIKIKLKLPNVETAASFEKTMEQFRLACNFISEYIFNHSLGELNKNKIQKAIYRDVRNNFGLKSQMAISAIRCTVDRYKTVRTQLKKHPMRYKSDDTDSQTGKRVWKCISRDLYWLWYPINFKRPQVDLQRGKDWSYLKSGQLSINTLDKRVKVDFDCHGFDQYLDGTWKLGVGKLLKSQGKWYLHISCTKEIDEFNDQNIEHVVGIDRGLHQIIAAYDEQGRSLFANGKQIAKKRNHYYQLRRHLQMKNTRNSKRRIRKIGNRENRWMDDVNHCLSKTLINHYGKNTLFVLEDLSGVSFDEDNQNSKDFNRDLHSWTFYDLETKLTYKAQLNHSKVIEIDAHYTSQRCPKCGRIRKESRDRNLHMYICDKCGYKSNDDRIAAMNIYNLGTFYVSGVEHPTYQNKLEKIKNN</sequence>
<dbReference type="Pfam" id="PF01385">
    <property type="entry name" value="OrfB_IS605"/>
    <property type="match status" value="1"/>
</dbReference>
<dbReference type="AlphaFoldDB" id="A0A099YB12"/>
<dbReference type="Pfam" id="PF07282">
    <property type="entry name" value="Cas12f1-like_TNB"/>
    <property type="match status" value="1"/>
</dbReference>
<evidence type="ECO:0000313" key="10">
    <source>
        <dbReference type="Proteomes" id="UP000365705"/>
    </source>
</evidence>
<evidence type="ECO:0000313" key="7">
    <source>
        <dbReference type="EMBL" id="KGL66612.1"/>
    </source>
</evidence>
<comment type="similarity">
    <text evidence="1">In the C-terminal section; belongs to the transposase 35 family.</text>
</comment>
<evidence type="ECO:0000256" key="2">
    <source>
        <dbReference type="ARBA" id="ARBA00022578"/>
    </source>
</evidence>
<feature type="domain" description="Cas12f1-like TNB" evidence="6">
    <location>
        <begin position="324"/>
        <end position="391"/>
    </location>
</feature>
<reference evidence="7 9" key="1">
    <citation type="submission" date="2014-09" db="EMBL/GenBank/DDBJ databases">
        <title>Lactobacillus mucosae CRL573 Genome Sequencing.</title>
        <authorList>
            <person name="Bleckwedel J."/>
            <person name="Teran L.C."/>
            <person name="Bonacina J."/>
            <person name="Saavedra L."/>
            <person name="Mozzi F.B."/>
            <person name="Raya R.R."/>
        </authorList>
    </citation>
    <scope>NUCLEOTIDE SEQUENCE [LARGE SCALE GENOMIC DNA]</scope>
    <source>
        <strain evidence="7 9">CRL573</strain>
    </source>
</reference>
<dbReference type="EMBL" id="CABFNH010000010">
    <property type="protein sequence ID" value="VTZ89752.1"/>
    <property type="molecule type" value="Genomic_DNA"/>
</dbReference>
<dbReference type="GO" id="GO:0003677">
    <property type="term" value="F:DNA binding"/>
    <property type="evidence" value="ECO:0007669"/>
    <property type="project" value="UniProtKB-KW"/>
</dbReference>
<dbReference type="GO" id="GO:0006310">
    <property type="term" value="P:DNA recombination"/>
    <property type="evidence" value="ECO:0007669"/>
    <property type="project" value="UniProtKB-KW"/>
</dbReference>
<evidence type="ECO:0000256" key="3">
    <source>
        <dbReference type="ARBA" id="ARBA00023125"/>
    </source>
</evidence>
<accession>A0A099YB12</accession>
<dbReference type="InterPro" id="IPR010095">
    <property type="entry name" value="Cas12f1-like_TNB"/>
</dbReference>
<evidence type="ECO:0000313" key="8">
    <source>
        <dbReference type="EMBL" id="VTZ89752.1"/>
    </source>
</evidence>